<proteinExistence type="predicted"/>
<dbReference type="Gene3D" id="3.40.640.10">
    <property type="entry name" value="Type I PLP-dependent aspartate aminotransferase-like (Major domain)"/>
    <property type="match status" value="1"/>
</dbReference>
<dbReference type="InterPro" id="IPR015424">
    <property type="entry name" value="PyrdxlP-dep_Trfase"/>
</dbReference>
<evidence type="ECO:0000313" key="3">
    <source>
        <dbReference type="EMBL" id="RAJ32178.1"/>
    </source>
</evidence>
<dbReference type="GO" id="GO:0016829">
    <property type="term" value="F:lyase activity"/>
    <property type="evidence" value="ECO:0007669"/>
    <property type="project" value="UniProtKB-KW"/>
</dbReference>
<keyword evidence="3" id="KW-0456">Lyase</keyword>
<comment type="caution">
    <text evidence="3">The sequence shown here is derived from an EMBL/GenBank/DDBJ whole genome shotgun (WGS) entry which is preliminary data.</text>
</comment>
<organism evidence="3 4">
    <name type="scientific">Pedobacter cryoconitis</name>
    <dbReference type="NCBI Taxonomy" id="188932"/>
    <lineage>
        <taxon>Bacteria</taxon>
        <taxon>Pseudomonadati</taxon>
        <taxon>Bacteroidota</taxon>
        <taxon>Sphingobacteriia</taxon>
        <taxon>Sphingobacteriales</taxon>
        <taxon>Sphingobacteriaceae</taxon>
        <taxon>Pedobacter</taxon>
    </lineage>
</organism>
<dbReference type="InterPro" id="IPR000192">
    <property type="entry name" value="Aminotrans_V_dom"/>
</dbReference>
<dbReference type="PANTHER" id="PTHR43092:SF6">
    <property type="entry name" value="BLR1280 PROTEIN"/>
    <property type="match status" value="1"/>
</dbReference>
<dbReference type="Proteomes" id="UP000249754">
    <property type="component" value="Unassembled WGS sequence"/>
</dbReference>
<reference evidence="3 4" key="1">
    <citation type="submission" date="2018-06" db="EMBL/GenBank/DDBJ databases">
        <title>Genomic Encyclopedia of Archaeal and Bacterial Type Strains, Phase II (KMG-II): from individual species to whole genera.</title>
        <authorList>
            <person name="Goeker M."/>
        </authorList>
    </citation>
    <scope>NUCLEOTIDE SEQUENCE [LARGE SCALE GENOMIC DNA]</scope>
    <source>
        <strain evidence="3 4">DSM 14825</strain>
    </source>
</reference>
<dbReference type="AlphaFoldDB" id="A0A327STF6"/>
<dbReference type="Pfam" id="PF00266">
    <property type="entry name" value="Aminotran_5"/>
    <property type="match status" value="1"/>
</dbReference>
<dbReference type="InterPro" id="IPR015422">
    <property type="entry name" value="PyrdxlP-dep_Trfase_small"/>
</dbReference>
<gene>
    <name evidence="3" type="ORF">LY11_01861</name>
</gene>
<dbReference type="PANTHER" id="PTHR43092">
    <property type="entry name" value="L-CYSTEINE DESULFHYDRASE"/>
    <property type="match status" value="1"/>
</dbReference>
<dbReference type="SUPFAM" id="SSF53383">
    <property type="entry name" value="PLP-dependent transferases"/>
    <property type="match status" value="1"/>
</dbReference>
<evidence type="ECO:0000259" key="2">
    <source>
        <dbReference type="Pfam" id="PF00266"/>
    </source>
</evidence>
<protein>
    <submittedName>
        <fullName evidence="3">Selenocysteine lyase/cysteine desulfurase</fullName>
    </submittedName>
</protein>
<name>A0A327STF6_9SPHI</name>
<keyword evidence="1" id="KW-0663">Pyridoxal phosphate</keyword>
<evidence type="ECO:0000313" key="4">
    <source>
        <dbReference type="Proteomes" id="UP000249754"/>
    </source>
</evidence>
<evidence type="ECO:0000256" key="1">
    <source>
        <dbReference type="ARBA" id="ARBA00022898"/>
    </source>
</evidence>
<dbReference type="InterPro" id="IPR015421">
    <property type="entry name" value="PyrdxlP-dep_Trfase_major"/>
</dbReference>
<accession>A0A327STF6</accession>
<dbReference type="Gene3D" id="3.90.1150.10">
    <property type="entry name" value="Aspartate Aminotransferase, domain 1"/>
    <property type="match status" value="1"/>
</dbReference>
<dbReference type="EMBL" id="QLLR01000006">
    <property type="protein sequence ID" value="RAJ32178.1"/>
    <property type="molecule type" value="Genomic_DNA"/>
</dbReference>
<feature type="domain" description="Aminotransferase class V" evidence="2">
    <location>
        <begin position="118"/>
        <end position="381"/>
    </location>
</feature>
<sequence length="425" mass="47241">MQLNSKKMDRRELLKTIGILSGSLLINDYAAAQKNAASIVLENGKDQLSIQEFQKFYKTDRSFTNLENGFFGVMSEPVLTAFIENTRIVNSRLSGFARLEFPQLYRDTLALSGAYLKLPSNSFIFTRNATEALNIAIQGYPLTAGDEVVLSQFDYDSMVETWEMLQKTKKIKLIYVEIPSHPESAAAIVQLYKNAVTSKTKVVHLTHINHFTGLILPVKEITAALKASGVKTILDAAHSFAHIDYSITELGADLVAINLHKWFGSPVGTGLLYMKPELISSMDPLFGDVKQKENSIYKLAHFGTTPFANIMTIGAALAFQQKIAPVVKQNYLQELKKTWIDGVQHLSAVEVLTPVSPQWSCAIGAFRMKNMDAKRAVDKLWSDYQILSVVRNLKGGDCIRITPQIYNTVADSERLVKALTALNNA</sequence>